<feature type="region of interest" description="Disordered" evidence="1">
    <location>
        <begin position="129"/>
        <end position="156"/>
    </location>
</feature>
<dbReference type="AlphaFoldDB" id="A0AA43RKL0"/>
<evidence type="ECO:0000256" key="1">
    <source>
        <dbReference type="SAM" id="MobiDB-lite"/>
    </source>
</evidence>
<keyword evidence="3" id="KW-1185">Reference proteome</keyword>
<comment type="caution">
    <text evidence="2">The sequence shown here is derived from an EMBL/GenBank/DDBJ whole genome shotgun (WGS) entry which is preliminary data.</text>
</comment>
<feature type="compositionally biased region" description="Low complexity" evidence="1">
    <location>
        <begin position="145"/>
        <end position="156"/>
    </location>
</feature>
<dbReference type="EMBL" id="JAUMVS010000125">
    <property type="protein sequence ID" value="MDO4842255.1"/>
    <property type="molecule type" value="Genomic_DNA"/>
</dbReference>
<accession>A0AA43RKL0</accession>
<dbReference type="Proteomes" id="UP001168575">
    <property type="component" value="Unassembled WGS sequence"/>
</dbReference>
<name>A0AA43RKL0_9ACTN</name>
<reference evidence="2" key="1">
    <citation type="submission" date="2023-07" db="EMBL/GenBank/DDBJ databases">
        <title>Between Cages and Wild: Unraveling the Impact of Captivity on Animal Microbiomes and Antimicrobial Resistance.</title>
        <authorList>
            <person name="Schmartz G.P."/>
            <person name="Rehner J."/>
            <person name="Schuff M.J."/>
            <person name="Becker S.L."/>
            <person name="Kravczyk M."/>
            <person name="Gurevich A."/>
            <person name="Francke R."/>
            <person name="Mueller R."/>
            <person name="Keller V."/>
            <person name="Keller A."/>
        </authorList>
    </citation>
    <scope>NUCLEOTIDE SEQUENCE</scope>
    <source>
        <strain evidence="2">S12M_St_49</strain>
    </source>
</reference>
<gene>
    <name evidence="2" type="ORF">Q3982_06220</name>
</gene>
<protein>
    <submittedName>
        <fullName evidence="2">Uncharacterized protein</fullName>
    </submittedName>
</protein>
<organism evidence="2 3">
    <name type="scientific">Phoenicibacter congonensis</name>
    <dbReference type="NCBI Taxonomy" id="1944646"/>
    <lineage>
        <taxon>Bacteria</taxon>
        <taxon>Bacillati</taxon>
        <taxon>Actinomycetota</taxon>
        <taxon>Coriobacteriia</taxon>
        <taxon>Eggerthellales</taxon>
        <taxon>Eggerthellaceae</taxon>
        <taxon>Phoenicibacter</taxon>
    </lineage>
</organism>
<evidence type="ECO:0000313" key="2">
    <source>
        <dbReference type="EMBL" id="MDO4842255.1"/>
    </source>
</evidence>
<evidence type="ECO:0000313" key="3">
    <source>
        <dbReference type="Proteomes" id="UP001168575"/>
    </source>
</evidence>
<proteinExistence type="predicted"/>
<sequence>MKEINNNIDENKLWRLCFPHFLPRAEAAGVFVVASSEVARKRYQDQPLSDLPLEKAQLRLELACAALWDGVKDLFLCDFFPHLLAAATDILRAVDFGDEAAGERAAQIKELVDALNECELICARLDRTAPPKPLDPAKVASLGSAEPGATAAEEEE</sequence>